<comment type="caution">
    <text evidence="2">The sequence shown here is derived from an EMBL/GenBank/DDBJ whole genome shotgun (WGS) entry which is preliminary data.</text>
</comment>
<feature type="coiled-coil region" evidence="1">
    <location>
        <begin position="2"/>
        <end position="43"/>
    </location>
</feature>
<dbReference type="EMBL" id="JABFTP020000186">
    <property type="protein sequence ID" value="KAL3290259.1"/>
    <property type="molecule type" value="Genomic_DNA"/>
</dbReference>
<sequence length="106" mass="12602">MINALQKENSNLEIQIENLQIAKENLIEEVKTSKMKMNACQDELKEGKSIMKELDTNIDSCIQREEECLDKRRRFSTKLNECRNDKRRIKINCKDNLKLNQTMHEM</sequence>
<name>A0ABD2PHK8_9CUCU</name>
<keyword evidence="3" id="KW-1185">Reference proteome</keyword>
<keyword evidence="1" id="KW-0175">Coiled coil</keyword>
<dbReference type="AlphaFoldDB" id="A0ABD2PHK8"/>
<evidence type="ECO:0000256" key="1">
    <source>
        <dbReference type="SAM" id="Coils"/>
    </source>
</evidence>
<evidence type="ECO:0000313" key="3">
    <source>
        <dbReference type="Proteomes" id="UP001516400"/>
    </source>
</evidence>
<protein>
    <submittedName>
        <fullName evidence="2">Uncharacterized protein</fullName>
    </submittedName>
</protein>
<proteinExistence type="predicted"/>
<organism evidence="2 3">
    <name type="scientific">Cryptolaemus montrouzieri</name>
    <dbReference type="NCBI Taxonomy" id="559131"/>
    <lineage>
        <taxon>Eukaryota</taxon>
        <taxon>Metazoa</taxon>
        <taxon>Ecdysozoa</taxon>
        <taxon>Arthropoda</taxon>
        <taxon>Hexapoda</taxon>
        <taxon>Insecta</taxon>
        <taxon>Pterygota</taxon>
        <taxon>Neoptera</taxon>
        <taxon>Endopterygota</taxon>
        <taxon>Coleoptera</taxon>
        <taxon>Polyphaga</taxon>
        <taxon>Cucujiformia</taxon>
        <taxon>Coccinelloidea</taxon>
        <taxon>Coccinellidae</taxon>
        <taxon>Scymninae</taxon>
        <taxon>Scymnini</taxon>
        <taxon>Cryptolaemus</taxon>
    </lineage>
</organism>
<gene>
    <name evidence="2" type="ORF">HHI36_023609</name>
</gene>
<reference evidence="2 3" key="1">
    <citation type="journal article" date="2021" name="BMC Biol.">
        <title>Horizontally acquired antibacterial genes associated with adaptive radiation of ladybird beetles.</title>
        <authorList>
            <person name="Li H.S."/>
            <person name="Tang X.F."/>
            <person name="Huang Y.H."/>
            <person name="Xu Z.Y."/>
            <person name="Chen M.L."/>
            <person name="Du X.Y."/>
            <person name="Qiu B.Y."/>
            <person name="Chen P.T."/>
            <person name="Zhang W."/>
            <person name="Slipinski A."/>
            <person name="Escalona H.E."/>
            <person name="Waterhouse R.M."/>
            <person name="Zwick A."/>
            <person name="Pang H."/>
        </authorList>
    </citation>
    <scope>NUCLEOTIDE SEQUENCE [LARGE SCALE GENOMIC DNA]</scope>
    <source>
        <strain evidence="2">SYSU2018</strain>
    </source>
</reference>
<dbReference type="Proteomes" id="UP001516400">
    <property type="component" value="Unassembled WGS sequence"/>
</dbReference>
<evidence type="ECO:0000313" key="2">
    <source>
        <dbReference type="EMBL" id="KAL3290259.1"/>
    </source>
</evidence>
<accession>A0ABD2PHK8</accession>